<evidence type="ECO:0000313" key="3">
    <source>
        <dbReference type="Proteomes" id="UP001267638"/>
    </source>
</evidence>
<feature type="transmembrane region" description="Helical" evidence="1">
    <location>
        <begin position="51"/>
        <end position="71"/>
    </location>
</feature>
<gene>
    <name evidence="2" type="ORF">J2W40_004078</name>
</gene>
<reference evidence="2 3" key="1">
    <citation type="submission" date="2023-07" db="EMBL/GenBank/DDBJ databases">
        <title>Sorghum-associated microbial communities from plants grown in Nebraska, USA.</title>
        <authorList>
            <person name="Schachtman D."/>
        </authorList>
    </citation>
    <scope>NUCLEOTIDE SEQUENCE [LARGE SCALE GENOMIC DNA]</scope>
    <source>
        <strain evidence="2 3">4256</strain>
    </source>
</reference>
<proteinExistence type="predicted"/>
<organism evidence="2 3">
    <name type="scientific">Sphingobium xenophagum</name>
    <dbReference type="NCBI Taxonomy" id="121428"/>
    <lineage>
        <taxon>Bacteria</taxon>
        <taxon>Pseudomonadati</taxon>
        <taxon>Pseudomonadota</taxon>
        <taxon>Alphaproteobacteria</taxon>
        <taxon>Sphingomonadales</taxon>
        <taxon>Sphingomonadaceae</taxon>
        <taxon>Sphingobium</taxon>
    </lineage>
</organism>
<keyword evidence="1" id="KW-0472">Membrane</keyword>
<comment type="caution">
    <text evidence="2">The sequence shown here is derived from an EMBL/GenBank/DDBJ whole genome shotgun (WGS) entry which is preliminary data.</text>
</comment>
<sequence length="122" mass="12758">MPAGCARLTMRKVGVRARLDGPCMALTFAPASILGVVLLPVIIGLRTGRTLVLWILGLILLVCALSKPLALAAESHNLAAVVGTSTLAMLRQGFIVTLVAALVESVTPCPMHARMALRSVCD</sequence>
<feature type="transmembrane region" description="Helical" evidence="1">
    <location>
        <begin position="78"/>
        <end position="103"/>
    </location>
</feature>
<dbReference type="EMBL" id="JAVDWV010000034">
    <property type="protein sequence ID" value="MDR7157230.1"/>
    <property type="molecule type" value="Genomic_DNA"/>
</dbReference>
<evidence type="ECO:0000313" key="2">
    <source>
        <dbReference type="EMBL" id="MDR7157230.1"/>
    </source>
</evidence>
<dbReference type="Proteomes" id="UP001267638">
    <property type="component" value="Unassembled WGS sequence"/>
</dbReference>
<evidence type="ECO:0000256" key="1">
    <source>
        <dbReference type="SAM" id="Phobius"/>
    </source>
</evidence>
<keyword evidence="1" id="KW-1133">Transmembrane helix</keyword>
<keyword evidence="1" id="KW-0812">Transmembrane</keyword>
<name>A0ABU1X6M7_SPHXE</name>
<protein>
    <submittedName>
        <fullName evidence="2">Membrane protein YecN with MAPEG domain</fullName>
    </submittedName>
</protein>
<feature type="transmembrane region" description="Helical" evidence="1">
    <location>
        <begin position="21"/>
        <end position="45"/>
    </location>
</feature>
<keyword evidence="3" id="KW-1185">Reference proteome</keyword>
<accession>A0ABU1X6M7</accession>